<dbReference type="OrthoDB" id="9797132at2"/>
<evidence type="ECO:0000313" key="2">
    <source>
        <dbReference type="Proteomes" id="UP000273145"/>
    </source>
</evidence>
<accession>A0A3Q8SCK4</accession>
<gene>
    <name evidence="1" type="ORF">EIM92_16305</name>
</gene>
<keyword evidence="2" id="KW-1185">Reference proteome</keyword>
<dbReference type="RefSeq" id="WP_125083545.1">
    <property type="nucleotide sequence ID" value="NZ_CP034248.1"/>
</dbReference>
<dbReference type="Proteomes" id="UP000273145">
    <property type="component" value="Chromosome"/>
</dbReference>
<dbReference type="EMBL" id="CP034248">
    <property type="protein sequence ID" value="AZK47519.1"/>
    <property type="molecule type" value="Genomic_DNA"/>
</dbReference>
<protein>
    <submittedName>
        <fullName evidence="1">Iron-sulfur cluster repair di-iron protein, ric</fullName>
    </submittedName>
</protein>
<dbReference type="KEGG" id="plen:EIM92_16305"/>
<evidence type="ECO:0000313" key="1">
    <source>
        <dbReference type="EMBL" id="AZK47519.1"/>
    </source>
</evidence>
<name>A0A3Q8SCK4_9BACL</name>
<proteinExistence type="predicted"/>
<sequence length="101" mass="11464">MSEQPGTFIDVVTNDFEKLELFTTAITRAHGKTHPEAYEVRELFEAMNQKVREAGNNKPNLDLEFTQLRTITGNYTIPGDVCETYAAVYNMLSKADQSYHS</sequence>
<dbReference type="AlphaFoldDB" id="A0A3Q8SCK4"/>
<reference evidence="1 2" key="1">
    <citation type="submission" date="2018-11" db="EMBL/GenBank/DDBJ databases">
        <title>Genome sequencing of Paenibacillus lentus DSM25539(T).</title>
        <authorList>
            <person name="Kook J.-K."/>
            <person name="Park S.-N."/>
            <person name="Lim Y.K."/>
        </authorList>
    </citation>
    <scope>NUCLEOTIDE SEQUENCE [LARGE SCALE GENOMIC DNA]</scope>
    <source>
        <strain evidence="1 2">DSM 25539</strain>
    </source>
</reference>
<organism evidence="1 2">
    <name type="scientific">Paenibacillus lentus</name>
    <dbReference type="NCBI Taxonomy" id="1338368"/>
    <lineage>
        <taxon>Bacteria</taxon>
        <taxon>Bacillati</taxon>
        <taxon>Bacillota</taxon>
        <taxon>Bacilli</taxon>
        <taxon>Bacillales</taxon>
        <taxon>Paenibacillaceae</taxon>
        <taxon>Paenibacillus</taxon>
    </lineage>
</organism>